<protein>
    <recommendedName>
        <fullName evidence="4">GDP/GTP exchange factor Sec2 N-terminal domain-containing protein</fullName>
    </recommendedName>
</protein>
<evidence type="ECO:0000259" key="4">
    <source>
        <dbReference type="Pfam" id="PF06428"/>
    </source>
</evidence>
<feature type="region of interest" description="Disordered" evidence="3">
    <location>
        <begin position="578"/>
        <end position="654"/>
    </location>
</feature>
<dbReference type="GO" id="GO:0032120">
    <property type="term" value="P:ascospore-type prospore membrane formation"/>
    <property type="evidence" value="ECO:0007669"/>
    <property type="project" value="EnsemblFungi"/>
</dbReference>
<dbReference type="InterPro" id="IPR009449">
    <property type="entry name" value="Sec2_N"/>
</dbReference>
<dbReference type="Proteomes" id="UP000006310">
    <property type="component" value="Chromosome 6"/>
</dbReference>
<feature type="compositionally biased region" description="Basic and acidic residues" evidence="3">
    <location>
        <begin position="590"/>
        <end position="605"/>
    </location>
</feature>
<keyword evidence="1 2" id="KW-0175">Coiled coil</keyword>
<dbReference type="OrthoDB" id="1748564at2759"/>
<dbReference type="EMBL" id="HE978319">
    <property type="protein sequence ID" value="CCK70715.1"/>
    <property type="molecule type" value="Genomic_DNA"/>
</dbReference>
<dbReference type="GO" id="GO:0006887">
    <property type="term" value="P:exocytosis"/>
    <property type="evidence" value="ECO:0007669"/>
    <property type="project" value="EnsemblFungi"/>
</dbReference>
<dbReference type="GeneID" id="34526430"/>
<reference evidence="5 6" key="1">
    <citation type="journal article" date="2011" name="Proc. Natl. Acad. Sci. U.S.A.">
        <title>Evolutionary erosion of yeast sex chromosomes by mating-type switching accidents.</title>
        <authorList>
            <person name="Gordon J.L."/>
            <person name="Armisen D."/>
            <person name="Proux-Wera E."/>
            <person name="Oheigeartaigh S.S."/>
            <person name="Byrne K.P."/>
            <person name="Wolfe K.H."/>
        </authorList>
    </citation>
    <scope>NUCLEOTIDE SEQUENCE [LARGE SCALE GENOMIC DNA]</scope>
    <source>
        <strain evidence="6">ATCC MYA-139 / BCRC 22969 / CBS 8797 / CCRC 22969 / KCTC 17520 / NBRC 10181 / NCYC 3082</strain>
    </source>
</reference>
<dbReference type="GO" id="GO:0005829">
    <property type="term" value="C:cytosol"/>
    <property type="evidence" value="ECO:0007669"/>
    <property type="project" value="EnsemblFungi"/>
</dbReference>
<dbReference type="STRING" id="1071383.J7R775"/>
<dbReference type="GO" id="GO:0051286">
    <property type="term" value="C:cell tip"/>
    <property type="evidence" value="ECO:0007669"/>
    <property type="project" value="TreeGrafter"/>
</dbReference>
<evidence type="ECO:0000256" key="3">
    <source>
        <dbReference type="SAM" id="MobiDB-lite"/>
    </source>
</evidence>
<dbReference type="Pfam" id="PF25555">
    <property type="entry name" value="RAB3A-like_C"/>
    <property type="match status" value="1"/>
</dbReference>
<dbReference type="InterPro" id="IPR040351">
    <property type="entry name" value="RAB3IL/RAB3IP/Sec2"/>
</dbReference>
<keyword evidence="6" id="KW-1185">Reference proteome</keyword>
<sequence length="654" mass="72100">MEGAEQVGESVAVDTADESKRISLQITSMSTQLMESIQNQSLLEEKLNRANKAAAALKEQTVHYDELKGRVAKLEASLTNRDEEMAALKSALAEEKSKRAASDKSVEELQSEVEDLTASLFSEANNMVADARKEKHTTEILNRKLLEAVNEKDNALETMKIQLKHLRKMLEKVDVGSPSATGRSSMTSADTDTNSLKGIVTRSSNQSQSDTAPLVVYSPSVGSVRYDLSLYSEFLKFLVSLPRCTQIRDTESESKLVRRLINDEIAPILRIDSAPGIGWMAKKSLMNVMLEGMVIIEPNSGVNENYQHGHSSPSISQHSLGKSQPHLFSYPADSPPIASFESCALCGESRSDIYEHERLHKMKIQQKRDDGTLEVVNLYPLCLWCLLRVRQTCEIFSFLRSLKTGVWGLETIKTRGSPTSAKSKKFDLNNAPIRRNKTKNSANRTKRMSWMAGLGLNTPTSSSSAPNDVSLMEPSTTFTDKNGLPNTNIKRAWLQLCKLRSILHWAHIGIWSVSDALDLKIGPITTDPDDAEDDYSQSSFMNLNLNSNNDSSEGQPRNSIPPTAQSLVIAEESGKLAEESAVNSVNSPAVKEERANEELELDAKPGDGQLETTKTNESDDVIGSYAEEVQSPVDEAHPDSSTSNDNFDDAKENI</sequence>
<dbReference type="GO" id="GO:0070273">
    <property type="term" value="F:phosphatidylinositol-4-phosphate binding"/>
    <property type="evidence" value="ECO:0007669"/>
    <property type="project" value="EnsemblFungi"/>
</dbReference>
<reference evidence="6" key="2">
    <citation type="submission" date="2012-08" db="EMBL/GenBank/DDBJ databases">
        <title>Genome sequence of Kazachstania naganishii.</title>
        <authorList>
            <person name="Gordon J.L."/>
            <person name="Armisen D."/>
            <person name="Proux-Wera E."/>
            <person name="OhEigeartaigh S.S."/>
            <person name="Byrne K.P."/>
            <person name="Wolfe K.H."/>
        </authorList>
    </citation>
    <scope>NUCLEOTIDE SEQUENCE [LARGE SCALE GENOMIC DNA]</scope>
    <source>
        <strain evidence="6">ATCC MYA-139 / BCRC 22969 / CBS 8797 / CCRC 22969 / KCTC 17520 / NBRC 10181 / NCYC 3082</strain>
    </source>
</reference>
<dbReference type="GO" id="GO:0006914">
    <property type="term" value="P:autophagy"/>
    <property type="evidence" value="ECO:0007669"/>
    <property type="project" value="EnsemblFungi"/>
</dbReference>
<dbReference type="PANTHER" id="PTHR14430:SF0">
    <property type="entry name" value="SEC2P DOMAIN-CONTAINING PROTEIN"/>
    <property type="match status" value="1"/>
</dbReference>
<feature type="coiled-coil region" evidence="2">
    <location>
        <begin position="40"/>
        <end position="169"/>
    </location>
</feature>
<dbReference type="KEGG" id="kng:KNAG_0F00460"/>
<dbReference type="AlphaFoldDB" id="J7R775"/>
<dbReference type="GO" id="GO:0005935">
    <property type="term" value="C:cellular bud neck"/>
    <property type="evidence" value="ECO:0007669"/>
    <property type="project" value="EnsemblFungi"/>
</dbReference>
<feature type="compositionally biased region" description="Low complexity" evidence="3">
    <location>
        <begin position="536"/>
        <end position="552"/>
    </location>
</feature>
<dbReference type="RefSeq" id="XP_022464961.1">
    <property type="nucleotide sequence ID" value="XM_022608468.1"/>
</dbReference>
<gene>
    <name evidence="5" type="primary">KNAG0F00460</name>
    <name evidence="5" type="ordered locus">KNAG_0F00460</name>
</gene>
<evidence type="ECO:0000256" key="1">
    <source>
        <dbReference type="ARBA" id="ARBA00023054"/>
    </source>
</evidence>
<evidence type="ECO:0000313" key="5">
    <source>
        <dbReference type="EMBL" id="CCK70715.1"/>
    </source>
</evidence>
<dbReference type="Pfam" id="PF06428">
    <property type="entry name" value="Sec2p"/>
    <property type="match status" value="1"/>
</dbReference>
<feature type="domain" description="GDP/GTP exchange factor Sec2 N-terminal" evidence="4">
    <location>
        <begin position="40"/>
        <end position="173"/>
    </location>
</feature>
<dbReference type="GO" id="GO:0070319">
    <property type="term" value="C:Golgi to plasma membrane transport vesicle"/>
    <property type="evidence" value="ECO:0007669"/>
    <property type="project" value="TreeGrafter"/>
</dbReference>
<feature type="region of interest" description="Disordered" evidence="3">
    <location>
        <begin position="528"/>
        <end position="561"/>
    </location>
</feature>
<dbReference type="Gene3D" id="6.10.140.910">
    <property type="match status" value="1"/>
</dbReference>
<dbReference type="PANTHER" id="PTHR14430">
    <property type="entry name" value="RABIN3-RELATED"/>
    <property type="match status" value="1"/>
</dbReference>
<dbReference type="GO" id="GO:0005934">
    <property type="term" value="C:cellular bud tip"/>
    <property type="evidence" value="ECO:0007669"/>
    <property type="project" value="EnsemblFungi"/>
</dbReference>
<feature type="region of interest" description="Disordered" evidence="3">
    <location>
        <begin position="174"/>
        <end position="195"/>
    </location>
</feature>
<organism evidence="5 6">
    <name type="scientific">Huiozyma naganishii (strain ATCC MYA-139 / BCRC 22969 / CBS 8797 / KCTC 17520 / NBRC 10181 / NCYC 3082 / Yp74L-3)</name>
    <name type="common">Yeast</name>
    <name type="synonym">Kazachstania naganishii</name>
    <dbReference type="NCBI Taxonomy" id="1071383"/>
    <lineage>
        <taxon>Eukaryota</taxon>
        <taxon>Fungi</taxon>
        <taxon>Dikarya</taxon>
        <taxon>Ascomycota</taxon>
        <taxon>Saccharomycotina</taxon>
        <taxon>Saccharomycetes</taxon>
        <taxon>Saccharomycetales</taxon>
        <taxon>Saccharomycetaceae</taxon>
        <taxon>Huiozyma</taxon>
    </lineage>
</organism>
<accession>J7R775</accession>
<dbReference type="GO" id="GO:0005085">
    <property type="term" value="F:guanyl-nucleotide exchange factor activity"/>
    <property type="evidence" value="ECO:0007669"/>
    <property type="project" value="EnsemblFungi"/>
</dbReference>
<feature type="compositionally biased region" description="Polar residues" evidence="3">
    <location>
        <begin position="178"/>
        <end position="195"/>
    </location>
</feature>
<dbReference type="OMA" id="WSKLGFW"/>
<dbReference type="SUPFAM" id="SSF144284">
    <property type="entry name" value="Sec2 N-terminal region"/>
    <property type="match status" value="1"/>
</dbReference>
<dbReference type="CDD" id="cd21044">
    <property type="entry name" value="Rab11BD_RAB3IP_like"/>
    <property type="match status" value="1"/>
</dbReference>
<evidence type="ECO:0000256" key="2">
    <source>
        <dbReference type="SAM" id="Coils"/>
    </source>
</evidence>
<name>J7R775_HUIN7</name>
<dbReference type="HOGENOM" id="CLU_018015_0_0_1"/>
<dbReference type="GO" id="GO:0042802">
    <property type="term" value="F:identical protein binding"/>
    <property type="evidence" value="ECO:0007669"/>
    <property type="project" value="EnsemblFungi"/>
</dbReference>
<dbReference type="eggNOG" id="KOG4324">
    <property type="taxonomic scope" value="Eukaryota"/>
</dbReference>
<evidence type="ECO:0000313" key="6">
    <source>
        <dbReference type="Proteomes" id="UP000006310"/>
    </source>
</evidence>
<proteinExistence type="predicted"/>